<feature type="chain" id="PRO_5039414504" description="Aminopeptidase" evidence="6">
    <location>
        <begin position="22"/>
        <end position="392"/>
    </location>
</feature>
<dbReference type="PIRSF" id="PIRSF005700">
    <property type="entry name" value="PepC"/>
    <property type="match status" value="1"/>
</dbReference>
<keyword evidence="1 4" id="KW-0645">Protease</keyword>
<dbReference type="GO" id="GO:0043418">
    <property type="term" value="P:homocysteine catabolic process"/>
    <property type="evidence" value="ECO:0007669"/>
    <property type="project" value="TreeGrafter"/>
</dbReference>
<dbReference type="PROSITE" id="PS00139">
    <property type="entry name" value="THIOL_PROTEASE_CYS"/>
    <property type="match status" value="1"/>
</dbReference>
<keyword evidence="4 7" id="KW-0031">Aminopeptidase</keyword>
<dbReference type="InterPro" id="IPR004134">
    <property type="entry name" value="Peptidase_C1B"/>
</dbReference>
<dbReference type="PANTHER" id="PTHR10363">
    <property type="entry name" value="BLEOMYCIN HYDROLASE"/>
    <property type="match status" value="1"/>
</dbReference>
<keyword evidence="3 4" id="KW-0788">Thiol protease</keyword>
<dbReference type="Proteomes" id="UP000823772">
    <property type="component" value="Unassembled WGS sequence"/>
</dbReference>
<dbReference type="EMBL" id="JADILY010000090">
    <property type="protein sequence ID" value="MBO8481757.1"/>
    <property type="molecule type" value="Genomic_DNA"/>
</dbReference>
<evidence type="ECO:0000256" key="2">
    <source>
        <dbReference type="ARBA" id="ARBA00022801"/>
    </source>
</evidence>
<dbReference type="GO" id="GO:0005737">
    <property type="term" value="C:cytoplasm"/>
    <property type="evidence" value="ECO:0007669"/>
    <property type="project" value="TreeGrafter"/>
</dbReference>
<dbReference type="GO" id="GO:0006508">
    <property type="term" value="P:proteolysis"/>
    <property type="evidence" value="ECO:0007669"/>
    <property type="project" value="UniProtKB-KW"/>
</dbReference>
<dbReference type="GO" id="GO:0070005">
    <property type="term" value="F:cysteine-type aminopeptidase activity"/>
    <property type="evidence" value="ECO:0007669"/>
    <property type="project" value="InterPro"/>
</dbReference>
<comment type="caution">
    <text evidence="7">The sequence shown here is derived from an EMBL/GenBank/DDBJ whole genome shotgun (WGS) entry which is preliminary data.</text>
</comment>
<evidence type="ECO:0000313" key="8">
    <source>
        <dbReference type="Proteomes" id="UP000823772"/>
    </source>
</evidence>
<keyword evidence="6" id="KW-0732">Signal</keyword>
<comment type="similarity">
    <text evidence="4">Belongs to the peptidase C1 family.</text>
</comment>
<dbReference type="GO" id="GO:0009636">
    <property type="term" value="P:response to toxic substance"/>
    <property type="evidence" value="ECO:0007669"/>
    <property type="project" value="TreeGrafter"/>
</dbReference>
<feature type="signal peptide" evidence="6">
    <location>
        <begin position="1"/>
        <end position="21"/>
    </location>
</feature>
<dbReference type="InterPro" id="IPR000169">
    <property type="entry name" value="Pept_cys_AS"/>
</dbReference>
<organism evidence="7 8">
    <name type="scientific">Candidatus Merdivivens faecigallinarum</name>
    <dbReference type="NCBI Taxonomy" id="2840871"/>
    <lineage>
        <taxon>Bacteria</taxon>
        <taxon>Pseudomonadati</taxon>
        <taxon>Bacteroidota</taxon>
        <taxon>Bacteroidia</taxon>
        <taxon>Bacteroidales</taxon>
        <taxon>Muribaculaceae</taxon>
        <taxon>Muribaculaceae incertae sedis</taxon>
        <taxon>Candidatus Merdivivens</taxon>
    </lineage>
</organism>
<accession>A0A9D9NQ69</accession>
<dbReference type="Pfam" id="PF03051">
    <property type="entry name" value="Peptidase_C1_2"/>
    <property type="match status" value="1"/>
</dbReference>
<dbReference type="SUPFAM" id="SSF54001">
    <property type="entry name" value="Cysteine proteinases"/>
    <property type="match status" value="1"/>
</dbReference>
<dbReference type="Gene3D" id="3.90.70.10">
    <property type="entry name" value="Cysteine proteinases"/>
    <property type="match status" value="1"/>
</dbReference>
<reference evidence="7" key="2">
    <citation type="journal article" date="2021" name="PeerJ">
        <title>Extensive microbial diversity within the chicken gut microbiome revealed by metagenomics and culture.</title>
        <authorList>
            <person name="Gilroy R."/>
            <person name="Ravi A."/>
            <person name="Getino M."/>
            <person name="Pursley I."/>
            <person name="Horton D.L."/>
            <person name="Alikhan N.F."/>
            <person name="Baker D."/>
            <person name="Gharbi K."/>
            <person name="Hall N."/>
            <person name="Watson M."/>
            <person name="Adriaenssens E.M."/>
            <person name="Foster-Nyarko E."/>
            <person name="Jarju S."/>
            <person name="Secka A."/>
            <person name="Antonio M."/>
            <person name="Oren A."/>
            <person name="Chaudhuri R.R."/>
            <person name="La Ragione R."/>
            <person name="Hildebrand F."/>
            <person name="Pallen M.J."/>
        </authorList>
    </citation>
    <scope>NUCLEOTIDE SEQUENCE</scope>
    <source>
        <strain evidence="7">B3-2255</strain>
    </source>
</reference>
<keyword evidence="2 4" id="KW-0378">Hydrolase</keyword>
<evidence type="ECO:0000256" key="5">
    <source>
        <dbReference type="PIRSR" id="PIRSR005700-1"/>
    </source>
</evidence>
<dbReference type="InterPro" id="IPR038765">
    <property type="entry name" value="Papain-like_cys_pep_sf"/>
</dbReference>
<evidence type="ECO:0000256" key="4">
    <source>
        <dbReference type="PIRNR" id="PIRNR005700"/>
    </source>
</evidence>
<feature type="active site" evidence="5">
    <location>
        <position position="53"/>
    </location>
</feature>
<name>A0A9D9NQ69_9BACT</name>
<dbReference type="AlphaFoldDB" id="A0A9D9NQ69"/>
<evidence type="ECO:0000256" key="3">
    <source>
        <dbReference type="ARBA" id="ARBA00022807"/>
    </source>
</evidence>
<feature type="active site" evidence="5">
    <location>
        <position position="348"/>
    </location>
</feature>
<dbReference type="PANTHER" id="PTHR10363:SF2">
    <property type="entry name" value="BLEOMYCIN HYDROLASE"/>
    <property type="match status" value="1"/>
</dbReference>
<evidence type="ECO:0000256" key="6">
    <source>
        <dbReference type="SAM" id="SignalP"/>
    </source>
</evidence>
<gene>
    <name evidence="7" type="ORF">IAC87_04330</name>
</gene>
<proteinExistence type="inferred from homology"/>
<protein>
    <recommendedName>
        <fullName evidence="4">Aminopeptidase</fullName>
    </recommendedName>
</protein>
<feature type="active site" evidence="5">
    <location>
        <position position="327"/>
    </location>
</feature>
<evidence type="ECO:0000256" key="1">
    <source>
        <dbReference type="ARBA" id="ARBA00022670"/>
    </source>
</evidence>
<evidence type="ECO:0000313" key="7">
    <source>
        <dbReference type="EMBL" id="MBO8481757.1"/>
    </source>
</evidence>
<reference evidence="7" key="1">
    <citation type="submission" date="2020-10" db="EMBL/GenBank/DDBJ databases">
        <authorList>
            <person name="Gilroy R."/>
        </authorList>
    </citation>
    <scope>NUCLEOTIDE SEQUENCE</scope>
    <source>
        <strain evidence="7">B3-2255</strain>
    </source>
</reference>
<sequence>MYLKSITAAALLSAISFGAMAQEPQKGEPEYQFTTIKELPITSIKNQYMSGTCWCFSGLAFIESELIRMGKGEHDLSEMFVVSHSYSDRAVKYVRMDGKFNFSAGSSCEDVLHVINDYGIVPQEAMPGFNYGEELPVHGEIDAVTLAYVQEIAKRPNGKLSTAWKRGFDGILAAYFGEYPETFTYQGQEYTPKSFAERLGINPDDYVSITSYNHHPFYSQFVLEICDNWRWDFSYNVPLDDMMEIMYNSIDKGYTIAWGSDVSERGFTRDGIAVVVDEAAKKAGSDQEKWVGKSEEAQPEKLLPAELEITQELRQIGYDNKTTTDDHGMLIYGIAEDQDGNRYFMVKNSWGDAGKYHGIWYASDAFVRYKTMNIIVHKDAIPKDIKKKLGIK</sequence>